<dbReference type="AlphaFoldDB" id="A0A0C9S6D2"/>
<dbReference type="InterPro" id="IPR002931">
    <property type="entry name" value="Transglutaminase-like"/>
</dbReference>
<dbReference type="GO" id="GO:0005737">
    <property type="term" value="C:cytoplasm"/>
    <property type="evidence" value="ECO:0007669"/>
    <property type="project" value="UniProtKB-SubCell"/>
</dbReference>
<dbReference type="Gene3D" id="3.10.620.30">
    <property type="match status" value="1"/>
</dbReference>
<evidence type="ECO:0000256" key="9">
    <source>
        <dbReference type="ARBA" id="ARBA00022833"/>
    </source>
</evidence>
<keyword evidence="7" id="KW-0963">Cytoplasm</keyword>
<dbReference type="InterPro" id="IPR038765">
    <property type="entry name" value="Papain-like_cys_pep_sf"/>
</dbReference>
<name>A0A0C9S6D2_9CONI</name>
<dbReference type="GO" id="GO:0000224">
    <property type="term" value="F:peptide-N4-(N-acetyl-beta-glucosaminyl)asparagine amidase activity"/>
    <property type="evidence" value="ECO:0007669"/>
    <property type="project" value="UniProtKB-EC"/>
</dbReference>
<dbReference type="SMART" id="SM00460">
    <property type="entry name" value="TGc"/>
    <property type="match status" value="1"/>
</dbReference>
<dbReference type="EMBL" id="GCHU01015045">
    <property type="protein sequence ID" value="JAG86508.1"/>
    <property type="molecule type" value="Transcribed_RNA"/>
</dbReference>
<dbReference type="FunFam" id="2.20.25.10:FF:000011">
    <property type="entry name" value="peptide-N(4)-(N-acetyl-beta- glucosaminyl)asparagine amidase"/>
    <property type="match status" value="1"/>
</dbReference>
<dbReference type="FunFam" id="2.60.120.260:FF:000110">
    <property type="entry name" value="Peptide-N(4)-(N-acetyl-beta-glucosaminyl)asparagine amidase"/>
    <property type="match status" value="1"/>
</dbReference>
<comment type="similarity">
    <text evidence="4">Belongs to the transglutaminase-like superfamily. PNGase family.</text>
</comment>
<evidence type="ECO:0000256" key="6">
    <source>
        <dbReference type="ARBA" id="ARBA00018546"/>
    </source>
</evidence>
<comment type="catalytic activity">
    <reaction evidence="1">
        <text>Hydrolysis of an N(4)-(acetyl-beta-D-glucosaminyl)asparagine residue in which the glucosamine residue may be further glycosylated, to yield a (substituted) N-acetyl-beta-D-glucosaminylamine and a peptide containing an aspartate residue.</text>
        <dbReference type="EC" id="3.5.1.52"/>
    </reaction>
</comment>
<dbReference type="Gene3D" id="3.10.20.90">
    <property type="entry name" value="Phosphatidylinositol 3-kinase Catalytic Subunit, Chain A, domain 1"/>
    <property type="match status" value="1"/>
</dbReference>
<dbReference type="EC" id="3.5.1.52" evidence="5"/>
<dbReference type="Pfam" id="PF01841">
    <property type="entry name" value="Transglut_core"/>
    <property type="match status" value="1"/>
</dbReference>
<evidence type="ECO:0000313" key="12">
    <source>
        <dbReference type="EMBL" id="JAG86508.1"/>
    </source>
</evidence>
<evidence type="ECO:0000259" key="11">
    <source>
        <dbReference type="SMART" id="SM00460"/>
    </source>
</evidence>
<dbReference type="SUPFAM" id="SSF54236">
    <property type="entry name" value="Ubiquitin-like"/>
    <property type="match status" value="1"/>
</dbReference>
<sequence length="735" mass="83837">MVVQKLVVEHNGNEHDVEYDTEFGIEVLRYQIYSLTLVPPEKQKIVGGGNRPVENDEDLIHIPSGGVDKLRLMEKTESAASSSRASPEEISALEKADEELARLLQAEEDALFFQQQHADQNKDEFKRRVQPYVQQVLLYEDPTRQEAAKKSVCMDELEEKALVALAKEGKFNPDKAEKDHALLLQLLFWFKQSFSWVNQPSCSRCGFETDGIGMGNPTRDELQYGANRVELYRCKKCSGITRFPRYNDPLKLVETKRGRCGEWANCFTLYCRALGYQARLVLDFTDHVWTECFSNHLGRWMHLDPCESVYDQPLLYENGWNKKLTYVIALAKDGVYDVTKRYARKWHEVLSRRLITSEANVQEVIRSLTKEVRQRFSPFEQASLEKRDKQELEEIEKDTYGSEELPCSLPGRQSGAKVWRIARGELGVDHNMSLKSHLCPIRTCIDDHVGKIYKSIGLILRQCIDDTISMSRVVDEMEALQMFISKVKATPFRTRKMMVDSTCNGLDFCKVIQSISYQQLLQTLGLRSCSDETGKLFVCLAQEPVKTCLALPVACEILEELVKNEDLKKAPAHNETIKLFASCRRICCGSVQASGEQLPSGIVTSAFDGLPSTKWEEPEGAKGSWIMYELPNGSMQQLAAYQLTSANDAPERDPKEWVLEGSSDGGQTWNILDVQKSQFFKDRFMRKTFWIAPERQMCNTLRFRFQSVQDPSATNRLQIACIDLYAKEEAASSEN</sequence>
<organism evidence="12">
    <name type="scientific">Wollemia nobilis</name>
    <dbReference type="NCBI Taxonomy" id="56998"/>
    <lineage>
        <taxon>Eukaryota</taxon>
        <taxon>Viridiplantae</taxon>
        <taxon>Streptophyta</taxon>
        <taxon>Embryophyta</taxon>
        <taxon>Tracheophyta</taxon>
        <taxon>Spermatophyta</taxon>
        <taxon>Pinopsida</taxon>
        <taxon>Pinidae</taxon>
        <taxon>Conifers II</taxon>
        <taxon>Araucariales</taxon>
        <taxon>Araucariaceae</taxon>
        <taxon>Wollemia</taxon>
    </lineage>
</organism>
<proteinExistence type="inferred from homology"/>
<dbReference type="SUPFAM" id="SSF54001">
    <property type="entry name" value="Cysteine proteinases"/>
    <property type="match status" value="1"/>
</dbReference>
<dbReference type="PANTHER" id="PTHR48440">
    <property type="match status" value="1"/>
</dbReference>
<dbReference type="InterPro" id="IPR008979">
    <property type="entry name" value="Galactose-bd-like_sf"/>
</dbReference>
<reference evidence="12" key="1">
    <citation type="submission" date="2015-02" db="EMBL/GenBank/DDBJ databases">
        <title>A transcriptome of Wollemia nobilis - a relic of Gondwana.</title>
        <authorList>
            <person name="Chia J.Y."/>
            <person name="Leong Y.S."/>
            <person name="Abdul Karim S."/>
            <person name="Wan Azmi N."/>
            <person name="Hercus R."/>
            <person name="Croft L."/>
        </authorList>
    </citation>
    <scope>NUCLEOTIDE SEQUENCE</scope>
    <source>
        <strain evidence="12">MaeBrown</strain>
        <tissue evidence="12">Leaf</tissue>
    </source>
</reference>
<dbReference type="Gene3D" id="2.20.25.10">
    <property type="match status" value="1"/>
</dbReference>
<dbReference type="SUPFAM" id="SSF49785">
    <property type="entry name" value="Galactose-binding domain-like"/>
    <property type="match status" value="1"/>
</dbReference>
<evidence type="ECO:0000256" key="2">
    <source>
        <dbReference type="ARBA" id="ARBA00001947"/>
    </source>
</evidence>
<evidence type="ECO:0000256" key="3">
    <source>
        <dbReference type="ARBA" id="ARBA00004496"/>
    </source>
</evidence>
<keyword evidence="9" id="KW-0862">Zinc</keyword>
<keyword evidence="8" id="KW-0479">Metal-binding</keyword>
<evidence type="ECO:0000256" key="1">
    <source>
        <dbReference type="ARBA" id="ARBA00001650"/>
    </source>
</evidence>
<comment type="cofactor">
    <cofactor evidence="2">
        <name>Zn(2+)</name>
        <dbReference type="ChEBI" id="CHEBI:29105"/>
    </cofactor>
</comment>
<evidence type="ECO:0000256" key="7">
    <source>
        <dbReference type="ARBA" id="ARBA00022490"/>
    </source>
</evidence>
<dbReference type="Gene3D" id="2.60.120.260">
    <property type="entry name" value="Galactose-binding domain-like"/>
    <property type="match status" value="1"/>
</dbReference>
<protein>
    <recommendedName>
        <fullName evidence="6">Peptide-N(4)-(N-acetyl-beta-glucosaminyl)asparagine amidase</fullName>
        <ecNumber evidence="5">3.5.1.52</ecNumber>
    </recommendedName>
    <alternativeName>
        <fullName evidence="10">Peptide:N-glycanase</fullName>
    </alternativeName>
</protein>
<dbReference type="InterPro" id="IPR029071">
    <property type="entry name" value="Ubiquitin-like_domsf"/>
</dbReference>
<evidence type="ECO:0000256" key="4">
    <source>
        <dbReference type="ARBA" id="ARBA00009390"/>
    </source>
</evidence>
<evidence type="ECO:0000256" key="5">
    <source>
        <dbReference type="ARBA" id="ARBA00012158"/>
    </source>
</evidence>
<dbReference type="PANTHER" id="PTHR48440:SF1">
    <property type="entry name" value="PAW DOMAIN-CONTAINING PROTEIN"/>
    <property type="match status" value="1"/>
</dbReference>
<evidence type="ECO:0000256" key="8">
    <source>
        <dbReference type="ARBA" id="ARBA00022723"/>
    </source>
</evidence>
<comment type="subcellular location">
    <subcellularLocation>
        <location evidence="3">Cytoplasm</location>
    </subcellularLocation>
</comment>
<evidence type="ECO:0000256" key="10">
    <source>
        <dbReference type="ARBA" id="ARBA00032901"/>
    </source>
</evidence>
<accession>A0A0C9S6D2</accession>
<feature type="domain" description="Transglutaminase-like" evidence="11">
    <location>
        <begin position="252"/>
        <end position="307"/>
    </location>
</feature>
<dbReference type="GO" id="GO:0046872">
    <property type="term" value="F:metal ion binding"/>
    <property type="evidence" value="ECO:0007669"/>
    <property type="project" value="UniProtKB-KW"/>
</dbReference>